<evidence type="ECO:0000313" key="2">
    <source>
        <dbReference type="Proteomes" id="UP001341840"/>
    </source>
</evidence>
<evidence type="ECO:0008006" key="3">
    <source>
        <dbReference type="Google" id="ProtNLM"/>
    </source>
</evidence>
<accession>A0ABU6SQ46</accession>
<organism evidence="1 2">
    <name type="scientific">Stylosanthes scabra</name>
    <dbReference type="NCBI Taxonomy" id="79078"/>
    <lineage>
        <taxon>Eukaryota</taxon>
        <taxon>Viridiplantae</taxon>
        <taxon>Streptophyta</taxon>
        <taxon>Embryophyta</taxon>
        <taxon>Tracheophyta</taxon>
        <taxon>Spermatophyta</taxon>
        <taxon>Magnoliopsida</taxon>
        <taxon>eudicotyledons</taxon>
        <taxon>Gunneridae</taxon>
        <taxon>Pentapetalae</taxon>
        <taxon>rosids</taxon>
        <taxon>fabids</taxon>
        <taxon>Fabales</taxon>
        <taxon>Fabaceae</taxon>
        <taxon>Papilionoideae</taxon>
        <taxon>50 kb inversion clade</taxon>
        <taxon>dalbergioids sensu lato</taxon>
        <taxon>Dalbergieae</taxon>
        <taxon>Pterocarpus clade</taxon>
        <taxon>Stylosanthes</taxon>
    </lineage>
</organism>
<comment type="caution">
    <text evidence="1">The sequence shown here is derived from an EMBL/GenBank/DDBJ whole genome shotgun (WGS) entry which is preliminary data.</text>
</comment>
<dbReference type="Proteomes" id="UP001341840">
    <property type="component" value="Unassembled WGS sequence"/>
</dbReference>
<gene>
    <name evidence="1" type="ORF">PIB30_075269</name>
</gene>
<protein>
    <recommendedName>
        <fullName evidence="3">Transmembrane protein</fullName>
    </recommendedName>
</protein>
<evidence type="ECO:0000313" key="1">
    <source>
        <dbReference type="EMBL" id="MED6138557.1"/>
    </source>
</evidence>
<sequence length="112" mass="12646">MSNRSVKSKNRITSQFDTLKASNMQKNRSSLFTLTLGSFTASQLDRRRLSSRHASASCPVAVLPHRRPLVCFVFVRGSIFLCLSPPFVLLRPPPSYRAALPPTFALRFVVHW</sequence>
<reference evidence="1 2" key="1">
    <citation type="journal article" date="2023" name="Plants (Basel)">
        <title>Bridging the Gap: Combining Genomics and Transcriptomics Approaches to Understand Stylosanthes scabra, an Orphan Legume from the Brazilian Caatinga.</title>
        <authorList>
            <person name="Ferreira-Neto J.R.C."/>
            <person name="da Silva M.D."/>
            <person name="Binneck E."/>
            <person name="de Melo N.F."/>
            <person name="da Silva R.H."/>
            <person name="de Melo A.L.T.M."/>
            <person name="Pandolfi V."/>
            <person name="Bustamante F.O."/>
            <person name="Brasileiro-Vidal A.C."/>
            <person name="Benko-Iseppon A.M."/>
        </authorList>
    </citation>
    <scope>NUCLEOTIDE SEQUENCE [LARGE SCALE GENOMIC DNA]</scope>
    <source>
        <tissue evidence="1">Leaves</tissue>
    </source>
</reference>
<name>A0ABU6SQ46_9FABA</name>
<keyword evidence="2" id="KW-1185">Reference proteome</keyword>
<proteinExistence type="predicted"/>
<dbReference type="EMBL" id="JASCZI010061370">
    <property type="protein sequence ID" value="MED6138557.1"/>
    <property type="molecule type" value="Genomic_DNA"/>
</dbReference>